<evidence type="ECO:0000313" key="2">
    <source>
        <dbReference type="Proteomes" id="UP000734854"/>
    </source>
</evidence>
<proteinExistence type="predicted"/>
<gene>
    <name evidence="1" type="ORF">ZIOFF_051270</name>
</gene>
<dbReference type="AlphaFoldDB" id="A0A8J5FLM7"/>
<organism evidence="1 2">
    <name type="scientific">Zingiber officinale</name>
    <name type="common">Ginger</name>
    <name type="synonym">Amomum zingiber</name>
    <dbReference type="NCBI Taxonomy" id="94328"/>
    <lineage>
        <taxon>Eukaryota</taxon>
        <taxon>Viridiplantae</taxon>
        <taxon>Streptophyta</taxon>
        <taxon>Embryophyta</taxon>
        <taxon>Tracheophyta</taxon>
        <taxon>Spermatophyta</taxon>
        <taxon>Magnoliopsida</taxon>
        <taxon>Liliopsida</taxon>
        <taxon>Zingiberales</taxon>
        <taxon>Zingiberaceae</taxon>
        <taxon>Zingiber</taxon>
    </lineage>
</organism>
<evidence type="ECO:0000313" key="1">
    <source>
        <dbReference type="EMBL" id="KAG6489988.1"/>
    </source>
</evidence>
<name>A0A8J5FLM7_ZINOF</name>
<sequence length="162" mass="18699">MARRKVTFHRLGLRRGGSLVFVEILHRAATDETHRDAESGCTMVFRFRFDKEDAPTIDVSSDARQEEKSTAAQCCNVGNTLSCCILHLKKKMNDVVFRFEEKMHHRRLSVLVHMHFEKTNHMCYQNFIEDLAAMVLFPVLIHPGVQSPKSCLMTRCAVLYTR</sequence>
<keyword evidence="2" id="KW-1185">Reference proteome</keyword>
<comment type="caution">
    <text evidence="1">The sequence shown here is derived from an EMBL/GenBank/DDBJ whole genome shotgun (WGS) entry which is preliminary data.</text>
</comment>
<dbReference type="Proteomes" id="UP000734854">
    <property type="component" value="Unassembled WGS sequence"/>
</dbReference>
<reference evidence="1 2" key="1">
    <citation type="submission" date="2020-08" db="EMBL/GenBank/DDBJ databases">
        <title>Plant Genome Project.</title>
        <authorList>
            <person name="Zhang R.-G."/>
        </authorList>
    </citation>
    <scope>NUCLEOTIDE SEQUENCE [LARGE SCALE GENOMIC DNA]</scope>
    <source>
        <tissue evidence="1">Rhizome</tissue>
    </source>
</reference>
<dbReference type="EMBL" id="JACMSC010000014">
    <property type="protein sequence ID" value="KAG6489988.1"/>
    <property type="molecule type" value="Genomic_DNA"/>
</dbReference>
<protein>
    <submittedName>
        <fullName evidence="1">Uncharacterized protein</fullName>
    </submittedName>
</protein>
<accession>A0A8J5FLM7</accession>